<dbReference type="PANTHER" id="PTHR46706:SF12">
    <property type="entry name" value="PROTEIN QUA-1-RELATED"/>
    <property type="match status" value="1"/>
</dbReference>
<evidence type="ECO:0000256" key="2">
    <source>
        <dbReference type="SAM" id="MobiDB-lite"/>
    </source>
</evidence>
<dbReference type="AlphaFoldDB" id="A0A183VBL5"/>
<keyword evidence="3" id="KW-1185">Reference proteome</keyword>
<evidence type="ECO:0000313" key="4">
    <source>
        <dbReference type="WBParaSite" id="TCNE_0001813901-mRNA-1"/>
    </source>
</evidence>
<accession>A0A183VBL5</accession>
<keyword evidence="1" id="KW-0217">Developmental protein</keyword>
<protein>
    <submittedName>
        <fullName evidence="4">Peptidase S1 domain-containing protein</fullName>
    </submittedName>
</protein>
<organism evidence="3 4">
    <name type="scientific">Toxocara canis</name>
    <name type="common">Canine roundworm</name>
    <dbReference type="NCBI Taxonomy" id="6265"/>
    <lineage>
        <taxon>Eukaryota</taxon>
        <taxon>Metazoa</taxon>
        <taxon>Ecdysozoa</taxon>
        <taxon>Nematoda</taxon>
        <taxon>Chromadorea</taxon>
        <taxon>Rhabditida</taxon>
        <taxon>Spirurina</taxon>
        <taxon>Ascaridomorpha</taxon>
        <taxon>Ascaridoidea</taxon>
        <taxon>Toxocaridae</taxon>
        <taxon>Toxocara</taxon>
    </lineage>
</organism>
<feature type="region of interest" description="Disordered" evidence="2">
    <location>
        <begin position="206"/>
        <end position="234"/>
    </location>
</feature>
<name>A0A183VBL5_TOXCA</name>
<dbReference type="Proteomes" id="UP000050794">
    <property type="component" value="Unassembled WGS sequence"/>
</dbReference>
<reference evidence="4" key="1">
    <citation type="submission" date="2016-06" db="UniProtKB">
        <authorList>
            <consortium name="WormBaseParasite"/>
        </authorList>
    </citation>
    <scope>IDENTIFICATION</scope>
</reference>
<feature type="compositionally biased region" description="Basic and acidic residues" evidence="2">
    <location>
        <begin position="217"/>
        <end position="234"/>
    </location>
</feature>
<sequence length="234" mass="26322">LESKIKYTHEFILLAYKRETVTSLPSGNPVLGCARPTCFGWNADGMPITQSAQFFRIQGEPDGFLRKTIVIPNKMTSSDKAYFKPQVAHCESSFASGTCYRNVQWVGGIAPIYDINSTSLSMQCCWYDALRHSTDRGMATVKPGQIVLGGEVLRDRRQYAFDYISDVFKKQNLDGRCAFEKALRNEIINGFENVRPKTHRDTLQALRSGESPQRSLELLDTKETAGRVDGRHVS</sequence>
<dbReference type="PANTHER" id="PTHR46706">
    <property type="entry name" value="PROTEIN QUA-1-RELATED"/>
    <property type="match status" value="1"/>
</dbReference>
<proteinExistence type="predicted"/>
<dbReference type="WBParaSite" id="TCNE_0001813901-mRNA-1">
    <property type="protein sequence ID" value="TCNE_0001813901-mRNA-1"/>
    <property type="gene ID" value="TCNE_0001813901"/>
</dbReference>
<evidence type="ECO:0000313" key="3">
    <source>
        <dbReference type="Proteomes" id="UP000050794"/>
    </source>
</evidence>
<dbReference type="InterPro" id="IPR052140">
    <property type="entry name" value="Dev_Signal_Hedgehog-like"/>
</dbReference>
<evidence type="ECO:0000256" key="1">
    <source>
        <dbReference type="ARBA" id="ARBA00022473"/>
    </source>
</evidence>